<organism evidence="9 10">
    <name type="scientific">Brooklawnia cerclae</name>
    <dbReference type="NCBI Taxonomy" id="349934"/>
    <lineage>
        <taxon>Bacteria</taxon>
        <taxon>Bacillati</taxon>
        <taxon>Actinomycetota</taxon>
        <taxon>Actinomycetes</taxon>
        <taxon>Propionibacteriales</taxon>
        <taxon>Propionibacteriaceae</taxon>
        <taxon>Brooklawnia</taxon>
    </lineage>
</organism>
<feature type="transmembrane region" description="Helical" evidence="7">
    <location>
        <begin position="206"/>
        <end position="229"/>
    </location>
</feature>
<comment type="caution">
    <text evidence="9">The sequence shown here is derived from an EMBL/GenBank/DDBJ whole genome shotgun (WGS) entry which is preliminary data.</text>
</comment>
<protein>
    <submittedName>
        <fullName evidence="9">NADH-quinone oxidoreductase subunit M</fullName>
    </submittedName>
</protein>
<dbReference type="EMBL" id="JAAMOZ010000001">
    <property type="protein sequence ID" value="NIH55791.1"/>
    <property type="molecule type" value="Genomic_DNA"/>
</dbReference>
<dbReference type="PRINTS" id="PR01437">
    <property type="entry name" value="NUOXDRDTASE4"/>
</dbReference>
<feature type="transmembrane region" description="Helical" evidence="7">
    <location>
        <begin position="72"/>
        <end position="96"/>
    </location>
</feature>
<feature type="transmembrane region" description="Helical" evidence="7">
    <location>
        <begin position="379"/>
        <end position="402"/>
    </location>
</feature>
<keyword evidence="5 7" id="KW-0472">Membrane</keyword>
<keyword evidence="4 7" id="KW-1133">Transmembrane helix</keyword>
<dbReference type="PANTHER" id="PTHR43507:SF1">
    <property type="entry name" value="NADH-UBIQUINONE OXIDOREDUCTASE CHAIN 4"/>
    <property type="match status" value="1"/>
</dbReference>
<feature type="transmembrane region" description="Helical" evidence="7">
    <location>
        <begin position="32"/>
        <end position="52"/>
    </location>
</feature>
<evidence type="ECO:0000256" key="2">
    <source>
        <dbReference type="ARBA" id="ARBA00009025"/>
    </source>
</evidence>
<feature type="transmembrane region" description="Helical" evidence="7">
    <location>
        <begin position="310"/>
        <end position="332"/>
    </location>
</feature>
<keyword evidence="10" id="KW-1185">Reference proteome</keyword>
<evidence type="ECO:0000256" key="4">
    <source>
        <dbReference type="ARBA" id="ARBA00022989"/>
    </source>
</evidence>
<dbReference type="RefSeq" id="WP_167164422.1">
    <property type="nucleotide sequence ID" value="NZ_BAAAOO010000002.1"/>
</dbReference>
<evidence type="ECO:0000256" key="1">
    <source>
        <dbReference type="ARBA" id="ARBA00004127"/>
    </source>
</evidence>
<evidence type="ECO:0000313" key="10">
    <source>
        <dbReference type="Proteomes" id="UP000749311"/>
    </source>
</evidence>
<feature type="transmembrane region" description="Helical" evidence="7">
    <location>
        <begin position="281"/>
        <end position="303"/>
    </location>
</feature>
<feature type="transmembrane region" description="Helical" evidence="7">
    <location>
        <begin position="171"/>
        <end position="194"/>
    </location>
</feature>
<keyword evidence="3 6" id="KW-0812">Transmembrane</keyword>
<feature type="domain" description="NADH:quinone oxidoreductase/Mrp antiporter transmembrane" evidence="8">
    <location>
        <begin position="135"/>
        <end position="427"/>
    </location>
</feature>
<reference evidence="9 10" key="1">
    <citation type="submission" date="2020-02" db="EMBL/GenBank/DDBJ databases">
        <title>Sequencing the genomes of 1000 actinobacteria strains.</title>
        <authorList>
            <person name="Klenk H.-P."/>
        </authorList>
    </citation>
    <scope>NUCLEOTIDE SEQUENCE [LARGE SCALE GENOMIC DNA]</scope>
    <source>
        <strain evidence="9 10">DSM 19609</strain>
    </source>
</reference>
<dbReference type="Pfam" id="PF00361">
    <property type="entry name" value="Proton_antipo_M"/>
    <property type="match status" value="1"/>
</dbReference>
<proteinExistence type="inferred from homology"/>
<evidence type="ECO:0000259" key="8">
    <source>
        <dbReference type="Pfam" id="PF00361"/>
    </source>
</evidence>
<comment type="subcellular location">
    <subcellularLocation>
        <location evidence="1">Endomembrane system</location>
        <topology evidence="1">Multi-pass membrane protein</topology>
    </subcellularLocation>
    <subcellularLocation>
        <location evidence="6">Membrane</location>
        <topology evidence="6">Multi-pass membrane protein</topology>
    </subcellularLocation>
</comment>
<dbReference type="InterPro" id="IPR001750">
    <property type="entry name" value="ND/Mrp_TM"/>
</dbReference>
<feature type="transmembrane region" description="Helical" evidence="7">
    <location>
        <begin position="414"/>
        <end position="436"/>
    </location>
</feature>
<dbReference type="NCBIfam" id="TIGR01972">
    <property type="entry name" value="NDH_I_M"/>
    <property type="match status" value="1"/>
</dbReference>
<dbReference type="Proteomes" id="UP000749311">
    <property type="component" value="Unassembled WGS sequence"/>
</dbReference>
<gene>
    <name evidence="9" type="ORF">FB473_000436</name>
</gene>
<comment type="similarity">
    <text evidence="2">Belongs to the complex I subunit 4 family.</text>
</comment>
<dbReference type="PANTHER" id="PTHR43507">
    <property type="entry name" value="NADH-UBIQUINONE OXIDOREDUCTASE CHAIN 4"/>
    <property type="match status" value="1"/>
</dbReference>
<dbReference type="InterPro" id="IPR003918">
    <property type="entry name" value="NADH_UbQ_OxRdtase"/>
</dbReference>
<evidence type="ECO:0000256" key="5">
    <source>
        <dbReference type="ARBA" id="ARBA00023136"/>
    </source>
</evidence>
<dbReference type="InterPro" id="IPR010227">
    <property type="entry name" value="NADH_Q_OxRdtase_chainM/4"/>
</dbReference>
<feature type="transmembrane region" description="Helical" evidence="7">
    <location>
        <begin position="140"/>
        <end position="159"/>
    </location>
</feature>
<evidence type="ECO:0000256" key="7">
    <source>
        <dbReference type="SAM" id="Phobius"/>
    </source>
</evidence>
<accession>A0ABX0SGD8</accession>
<name>A0ABX0SGD8_9ACTN</name>
<evidence type="ECO:0000313" key="9">
    <source>
        <dbReference type="EMBL" id="NIH55791.1"/>
    </source>
</evidence>
<feature type="transmembrane region" description="Helical" evidence="7">
    <location>
        <begin position="254"/>
        <end position="275"/>
    </location>
</feature>
<feature type="transmembrane region" description="Helical" evidence="7">
    <location>
        <begin position="463"/>
        <end position="482"/>
    </location>
</feature>
<sequence>METATPLLTILGVLPLVGSLLGFVVRGRAGKQLAMVFALATLVFGVVVFFIAGTTDLSETVSWISPIGAWYALSLDGMGRVMVLLTVILVPIVLLAEWRIDEDETPAQAAPRWQGNVFAAFALMLEGFALFVFMSADVLLFYIFFEATLVPMFFLIQGWGGERRGRAAMKFLLYSLAGGLIMLFAVVGVYAVTADAGQPSFLVSDVAALGIGGTTGRLLFVGFFVAFAVKAPMVPVHTWLPDTAEQATPGSSTLLVGILDKIGTFGMIRLCLGLFPEASQWATPLVVVLAVISIVYGAIMAISSTNLLRLVAYTSVSHFGYMVLGIFAFTTASVSGSIFYMLAHGFSSAALFLVVGFLLRRRGTVEISAFGGIQKLVPLLAGVFLVSGLATLGLPGTANFVGEFSIMTGSWPRQMVAVIFAVAGTVLAAVYVLWAYQRVFAGPVNPEAAEHVTRDLDLRERTVVAPLIALLLVFGFFPQPIIDVVAPTAQATMTQVGLTDPEPGSMGGK</sequence>
<feature type="transmembrane region" description="Helical" evidence="7">
    <location>
        <begin position="117"/>
        <end position="134"/>
    </location>
</feature>
<evidence type="ECO:0000256" key="6">
    <source>
        <dbReference type="RuleBase" id="RU000320"/>
    </source>
</evidence>
<feature type="transmembrane region" description="Helical" evidence="7">
    <location>
        <begin position="6"/>
        <end position="25"/>
    </location>
</feature>
<feature type="transmembrane region" description="Helical" evidence="7">
    <location>
        <begin position="338"/>
        <end position="359"/>
    </location>
</feature>
<evidence type="ECO:0000256" key="3">
    <source>
        <dbReference type="ARBA" id="ARBA00022692"/>
    </source>
</evidence>
<dbReference type="NCBIfam" id="NF004500">
    <property type="entry name" value="PRK05846.1-4"/>
    <property type="match status" value="1"/>
</dbReference>